<evidence type="ECO:0000313" key="2">
    <source>
        <dbReference type="Proteomes" id="UP000249254"/>
    </source>
</evidence>
<dbReference type="Proteomes" id="UP000249254">
    <property type="component" value="Unassembled WGS sequence"/>
</dbReference>
<dbReference type="AlphaFoldDB" id="A0A328AME4"/>
<proteinExistence type="predicted"/>
<name>A0A328AME4_9CAUL</name>
<keyword evidence="2" id="KW-1185">Reference proteome</keyword>
<organism evidence="1 2">
    <name type="scientific">Phenylobacterium soli</name>
    <dbReference type="NCBI Taxonomy" id="2170551"/>
    <lineage>
        <taxon>Bacteria</taxon>
        <taxon>Pseudomonadati</taxon>
        <taxon>Pseudomonadota</taxon>
        <taxon>Alphaproteobacteria</taxon>
        <taxon>Caulobacterales</taxon>
        <taxon>Caulobacteraceae</taxon>
        <taxon>Phenylobacterium</taxon>
    </lineage>
</organism>
<dbReference type="EMBL" id="QFYQ01000001">
    <property type="protein sequence ID" value="RAK56143.1"/>
    <property type="molecule type" value="Genomic_DNA"/>
</dbReference>
<gene>
    <name evidence="1" type="ORF">DJ017_17295</name>
</gene>
<comment type="caution">
    <text evidence="1">The sequence shown here is derived from an EMBL/GenBank/DDBJ whole genome shotgun (WGS) entry which is preliminary data.</text>
</comment>
<evidence type="ECO:0000313" key="1">
    <source>
        <dbReference type="EMBL" id="RAK56143.1"/>
    </source>
</evidence>
<reference evidence="2" key="1">
    <citation type="submission" date="2018-05" db="EMBL/GenBank/DDBJ databases">
        <authorList>
            <person name="Li X."/>
        </authorList>
    </citation>
    <scope>NUCLEOTIDE SEQUENCE [LARGE SCALE GENOMIC DNA]</scope>
    <source>
        <strain evidence="2">LX32</strain>
    </source>
</reference>
<accession>A0A328AME4</accession>
<dbReference type="RefSeq" id="WP_111529891.1">
    <property type="nucleotide sequence ID" value="NZ_JBHRSG010000003.1"/>
</dbReference>
<sequence length="95" mass="10977">MGAPLRTFTCRFTARRHEPPTIAFYLTDQPDRACELARRELVAHPEFAAFEVLEGETLLFTEVADRRPKAAAAAHAHHARERWRARWRWPGSPAR</sequence>
<protein>
    <submittedName>
        <fullName evidence="1">Uncharacterized protein</fullName>
    </submittedName>
</protein>